<reference evidence="2" key="2">
    <citation type="submission" date="2015-01" db="EMBL/GenBank/DDBJ databases">
        <title>Evolutionary Origins and Diversification of the Mycorrhizal Mutualists.</title>
        <authorList>
            <consortium name="DOE Joint Genome Institute"/>
            <consortium name="Mycorrhizal Genomics Consortium"/>
            <person name="Kohler A."/>
            <person name="Kuo A."/>
            <person name="Nagy L.G."/>
            <person name="Floudas D."/>
            <person name="Copeland A."/>
            <person name="Barry K.W."/>
            <person name="Cichocki N."/>
            <person name="Veneault-Fourrey C."/>
            <person name="LaButti K."/>
            <person name="Lindquist E.A."/>
            <person name="Lipzen A."/>
            <person name="Lundell T."/>
            <person name="Morin E."/>
            <person name="Murat C."/>
            <person name="Riley R."/>
            <person name="Ohm R."/>
            <person name="Sun H."/>
            <person name="Tunlid A."/>
            <person name="Henrissat B."/>
            <person name="Grigoriev I.V."/>
            <person name="Hibbett D.S."/>
            <person name="Martin F."/>
        </authorList>
    </citation>
    <scope>NUCLEOTIDE SEQUENCE [LARGE SCALE GENOMIC DNA]</scope>
    <source>
        <strain evidence="2">441</strain>
    </source>
</reference>
<proteinExistence type="predicted"/>
<accession>A0A0C9YGT1</accession>
<name>A0A0C9YGT1_9AGAM</name>
<gene>
    <name evidence="1" type="ORF">PISMIDRAFT_18228</name>
</gene>
<evidence type="ECO:0000313" key="2">
    <source>
        <dbReference type="Proteomes" id="UP000054018"/>
    </source>
</evidence>
<dbReference type="STRING" id="765257.A0A0C9YGT1"/>
<keyword evidence="2" id="KW-1185">Reference proteome</keyword>
<evidence type="ECO:0000313" key="1">
    <source>
        <dbReference type="EMBL" id="KIK13109.1"/>
    </source>
</evidence>
<sequence length="179" mass="20668">MFKVWLDEERLYLKSLLHKPPEESLQMEYWQQLVNLAASRQALETILSTWMVVTAQTAAPIWSDSSATRKRETMHCHAQENYEKDSKAVQELEGCLGITHCWVLGDEEWQAASRLVTNRKYQHALDNIERLVVSWIFELLKMNQSGTEDIDEDANEDHATALEEQCEALQDILSITMDA</sequence>
<dbReference type="AlphaFoldDB" id="A0A0C9YGT1"/>
<reference evidence="1 2" key="1">
    <citation type="submission" date="2014-04" db="EMBL/GenBank/DDBJ databases">
        <authorList>
            <consortium name="DOE Joint Genome Institute"/>
            <person name="Kuo A."/>
            <person name="Kohler A."/>
            <person name="Costa M.D."/>
            <person name="Nagy L.G."/>
            <person name="Floudas D."/>
            <person name="Copeland A."/>
            <person name="Barry K.W."/>
            <person name="Cichocki N."/>
            <person name="Veneault-Fourrey C."/>
            <person name="LaButti K."/>
            <person name="Lindquist E.A."/>
            <person name="Lipzen A."/>
            <person name="Lundell T."/>
            <person name="Morin E."/>
            <person name="Murat C."/>
            <person name="Sun H."/>
            <person name="Tunlid A."/>
            <person name="Henrissat B."/>
            <person name="Grigoriev I.V."/>
            <person name="Hibbett D.S."/>
            <person name="Martin F."/>
            <person name="Nordberg H.P."/>
            <person name="Cantor M.N."/>
            <person name="Hua S.X."/>
        </authorList>
    </citation>
    <scope>NUCLEOTIDE SEQUENCE [LARGE SCALE GENOMIC DNA]</scope>
    <source>
        <strain evidence="1 2">441</strain>
    </source>
</reference>
<organism evidence="1 2">
    <name type="scientific">Pisolithus microcarpus 441</name>
    <dbReference type="NCBI Taxonomy" id="765257"/>
    <lineage>
        <taxon>Eukaryota</taxon>
        <taxon>Fungi</taxon>
        <taxon>Dikarya</taxon>
        <taxon>Basidiomycota</taxon>
        <taxon>Agaricomycotina</taxon>
        <taxon>Agaricomycetes</taxon>
        <taxon>Agaricomycetidae</taxon>
        <taxon>Boletales</taxon>
        <taxon>Sclerodermatineae</taxon>
        <taxon>Pisolithaceae</taxon>
        <taxon>Pisolithus</taxon>
    </lineage>
</organism>
<protein>
    <submittedName>
        <fullName evidence="1">Uncharacterized protein</fullName>
    </submittedName>
</protein>
<dbReference type="Proteomes" id="UP000054018">
    <property type="component" value="Unassembled WGS sequence"/>
</dbReference>
<dbReference type="HOGENOM" id="CLU_1504042_0_0_1"/>
<dbReference type="OrthoDB" id="2676448at2759"/>
<dbReference type="EMBL" id="KN834020">
    <property type="protein sequence ID" value="KIK13109.1"/>
    <property type="molecule type" value="Genomic_DNA"/>
</dbReference>